<dbReference type="STRING" id="1561.NPD11_2929"/>
<dbReference type="SUPFAM" id="SSF158682">
    <property type="entry name" value="TerB-like"/>
    <property type="match status" value="1"/>
</dbReference>
<dbReference type="OrthoDB" id="1934251at2"/>
<dbReference type="KEGG" id="cbv:U729_51"/>
<keyword evidence="2" id="KW-1185">Reference proteome</keyword>
<name>A0A0A7FZQ6_9CLOT</name>
<proteinExistence type="predicted"/>
<gene>
    <name evidence="1" type="ORF">U729_51</name>
</gene>
<evidence type="ECO:0000313" key="2">
    <source>
        <dbReference type="Proteomes" id="UP000030635"/>
    </source>
</evidence>
<dbReference type="EMBL" id="CP006905">
    <property type="protein sequence ID" value="AIY85082.1"/>
    <property type="molecule type" value="Genomic_DNA"/>
</dbReference>
<sequence length="146" mass="17297">MFLKEFNKEEAKAFINLVNQFANIDDNFVKEEEKLIKEYKNELNIEEDYDLVLTYDDVISILRRSPERIKKIVYFELVGLALIDGNYEDIEVDFLDKIAIDLDINRSIKIEFANFFYNFKEVSELSLAEIRAKDIDNLEEKARVLL</sequence>
<dbReference type="RefSeq" id="WP_039310583.1">
    <property type="nucleotide sequence ID" value="NZ_CP006905.1"/>
</dbReference>
<evidence type="ECO:0008006" key="3">
    <source>
        <dbReference type="Google" id="ProtNLM"/>
    </source>
</evidence>
<evidence type="ECO:0000313" key="1">
    <source>
        <dbReference type="EMBL" id="AIY85082.1"/>
    </source>
</evidence>
<dbReference type="AlphaFoldDB" id="A0A0A7FZQ6"/>
<reference evidence="1 2" key="1">
    <citation type="journal article" date="2015" name="Infect. Genet. Evol.">
        <title>Genomic sequences of six botulinum neurotoxin-producing strains representing three clostridial species illustrate the mobility and diversity of botulinum neurotoxin genes.</title>
        <authorList>
            <person name="Smith T.J."/>
            <person name="Hill K.K."/>
            <person name="Xie G."/>
            <person name="Foley B.T."/>
            <person name="Williamson C.H."/>
            <person name="Foster J.T."/>
            <person name="Johnson S.L."/>
            <person name="Chertkov O."/>
            <person name="Teshima H."/>
            <person name="Gibbons H.S."/>
            <person name="Johnsky L.A."/>
            <person name="Karavis M.A."/>
            <person name="Smith L.A."/>
        </authorList>
    </citation>
    <scope>NUCLEOTIDE SEQUENCE [LARGE SCALE GENOMIC DNA]</scope>
    <source>
        <strain evidence="1">Sullivan</strain>
    </source>
</reference>
<protein>
    <recommendedName>
        <fullName evidence="3">Tellurite resistance TerB family protein</fullName>
    </recommendedName>
</protein>
<organism evidence="1 2">
    <name type="scientific">Clostridium baratii str. Sullivan</name>
    <dbReference type="NCBI Taxonomy" id="1415775"/>
    <lineage>
        <taxon>Bacteria</taxon>
        <taxon>Bacillati</taxon>
        <taxon>Bacillota</taxon>
        <taxon>Clostridia</taxon>
        <taxon>Eubacteriales</taxon>
        <taxon>Clostridiaceae</taxon>
        <taxon>Clostridium</taxon>
    </lineage>
</organism>
<dbReference type="Gene3D" id="1.10.3680.10">
    <property type="entry name" value="TerB-like"/>
    <property type="match status" value="1"/>
</dbReference>
<dbReference type="HOGENOM" id="CLU_148532_0_0_9"/>
<accession>A0A0A7FZQ6</accession>
<dbReference type="eggNOG" id="ENOG5033EAM">
    <property type="taxonomic scope" value="Bacteria"/>
</dbReference>
<dbReference type="InterPro" id="IPR029024">
    <property type="entry name" value="TerB-like"/>
</dbReference>
<dbReference type="Proteomes" id="UP000030635">
    <property type="component" value="Chromosome"/>
</dbReference>